<dbReference type="AlphaFoldDB" id="A0A4R4QGW9"/>
<evidence type="ECO:0000256" key="1">
    <source>
        <dbReference type="SAM" id="SignalP"/>
    </source>
</evidence>
<dbReference type="EMBL" id="SMKA01000005">
    <property type="protein sequence ID" value="TDC34867.1"/>
    <property type="molecule type" value="Genomic_DNA"/>
</dbReference>
<protein>
    <submittedName>
        <fullName evidence="2">Uncharacterized protein</fullName>
    </submittedName>
</protein>
<gene>
    <name evidence="2" type="ORF">E1261_02915</name>
</gene>
<feature type="signal peptide" evidence="1">
    <location>
        <begin position="1"/>
        <end position="25"/>
    </location>
</feature>
<dbReference type="RefSeq" id="WP_132401342.1">
    <property type="nucleotide sequence ID" value="NZ_SMKA01000005.1"/>
</dbReference>
<dbReference type="OrthoDB" id="3806702at2"/>
<name>A0A4R4QGW9_9ACTN</name>
<dbReference type="Proteomes" id="UP000295075">
    <property type="component" value="Unassembled WGS sequence"/>
</dbReference>
<evidence type="ECO:0000313" key="2">
    <source>
        <dbReference type="EMBL" id="TDC34867.1"/>
    </source>
</evidence>
<feature type="chain" id="PRO_5020867544" evidence="1">
    <location>
        <begin position="26"/>
        <end position="335"/>
    </location>
</feature>
<keyword evidence="1" id="KW-0732">Signal</keyword>
<comment type="caution">
    <text evidence="2">The sequence shown here is derived from an EMBL/GenBank/DDBJ whole genome shotgun (WGS) entry which is preliminary data.</text>
</comment>
<proteinExistence type="predicted"/>
<organism evidence="2 3">
    <name type="scientific">Kribbella albertanoniae</name>
    <dbReference type="NCBI Taxonomy" id="1266829"/>
    <lineage>
        <taxon>Bacteria</taxon>
        <taxon>Bacillati</taxon>
        <taxon>Actinomycetota</taxon>
        <taxon>Actinomycetes</taxon>
        <taxon>Propionibacteriales</taxon>
        <taxon>Kribbellaceae</taxon>
        <taxon>Kribbella</taxon>
    </lineage>
</organism>
<keyword evidence="3" id="KW-1185">Reference proteome</keyword>
<reference evidence="2 3" key="1">
    <citation type="submission" date="2019-03" db="EMBL/GenBank/DDBJ databases">
        <title>Draft genome sequences of novel Actinobacteria.</title>
        <authorList>
            <person name="Sahin N."/>
            <person name="Ay H."/>
            <person name="Saygin H."/>
        </authorList>
    </citation>
    <scope>NUCLEOTIDE SEQUENCE [LARGE SCALE GENOMIC DNA]</scope>
    <source>
        <strain evidence="2 3">JCM 30547</strain>
    </source>
</reference>
<evidence type="ECO:0000313" key="3">
    <source>
        <dbReference type="Proteomes" id="UP000295075"/>
    </source>
</evidence>
<accession>A0A4R4QGW9</accession>
<sequence length="335" mass="34931">MKRTAAATLSAGVLLGALVGPTASATPDPDLELTGATMSQTSVAVDGLHTVPVTVTVTGSFKPNPKQELTAVLQPQGAHGENLFAALTWVSGTDEHSVWRGVVNVPSMANGQELKLIGAVPQTYAGWFFVPWVTETPVDGPRLTVTGTHIPKVVGVQVEKAVPYNTAFHVKWTITDSATGKPYATRVKMAAGSGEPTCYGGSPVLTGTDGTVVTSGGEFACLHFPGKPAQYYGGVVRPTYIRTVSATPSKTSARVGTLVPVNGVSAHASGCTVNLQRLYGATQWRTVGSARVRASARFTLTAQPSYRGKIPYRALVPACGDFAAGSTKPFYIQGV</sequence>